<protein>
    <recommendedName>
        <fullName evidence="5">Ribosome assembly factor mrt4</fullName>
    </recommendedName>
</protein>
<evidence type="ECO:0000256" key="4">
    <source>
        <dbReference type="ARBA" id="ARBA00023242"/>
    </source>
</evidence>
<comment type="similarity">
    <text evidence="2 5">Belongs to the universal ribosomal protein uL10 family.</text>
</comment>
<dbReference type="Gene3D" id="3.90.105.20">
    <property type="match status" value="1"/>
</dbReference>
<gene>
    <name evidence="7" type="ORF">MONBRDRAFT_30832</name>
</gene>
<evidence type="ECO:0000256" key="5">
    <source>
        <dbReference type="RuleBase" id="RU364039"/>
    </source>
</evidence>
<dbReference type="AlphaFoldDB" id="A9UPJ4"/>
<dbReference type="Proteomes" id="UP000001357">
    <property type="component" value="Unassembled WGS sequence"/>
</dbReference>
<dbReference type="PANTHER" id="PTHR45841">
    <property type="entry name" value="MRNA TURNOVER PROTEIN 4 MRTO4"/>
    <property type="match status" value="1"/>
</dbReference>
<dbReference type="InterPro" id="IPR043164">
    <property type="entry name" value="Ribosomal_uL10-like_insert_sf"/>
</dbReference>
<keyword evidence="3 5" id="KW-0963">Cytoplasm</keyword>
<keyword evidence="4 5" id="KW-0539">Nucleus</keyword>
<evidence type="ECO:0000313" key="8">
    <source>
        <dbReference type="Proteomes" id="UP000001357"/>
    </source>
</evidence>
<dbReference type="Gene3D" id="3.30.70.1730">
    <property type="match status" value="1"/>
</dbReference>
<dbReference type="EMBL" id="CH991543">
    <property type="protein sequence ID" value="EDQ92433.1"/>
    <property type="molecule type" value="Genomic_DNA"/>
</dbReference>
<dbReference type="OMA" id="LEWAENY"/>
<dbReference type="CDD" id="cd05796">
    <property type="entry name" value="Ribosomal_P0_like"/>
    <property type="match status" value="1"/>
</dbReference>
<dbReference type="GeneID" id="5887795"/>
<dbReference type="GO" id="GO:0005737">
    <property type="term" value="C:cytoplasm"/>
    <property type="evidence" value="ECO:0007669"/>
    <property type="project" value="UniProtKB-SubCell"/>
</dbReference>
<evidence type="ECO:0000259" key="6">
    <source>
        <dbReference type="Pfam" id="PF17777"/>
    </source>
</evidence>
<organism evidence="7 8">
    <name type="scientific">Monosiga brevicollis</name>
    <name type="common">Choanoflagellate</name>
    <dbReference type="NCBI Taxonomy" id="81824"/>
    <lineage>
        <taxon>Eukaryota</taxon>
        <taxon>Choanoflagellata</taxon>
        <taxon>Craspedida</taxon>
        <taxon>Salpingoecidae</taxon>
        <taxon>Monosiga</taxon>
    </lineage>
</organism>
<dbReference type="Pfam" id="PF00466">
    <property type="entry name" value="Ribosomal_L10"/>
    <property type="match status" value="1"/>
</dbReference>
<comment type="function">
    <text evidence="1 5">Component of the ribosome assembly machinery. Nuclear paralog of the ribosomal protein P0, it binds pre-60S subunits at an early stage of assembly in the nucleolus, and is replaced by P0 in cytoplasmic pre-60S subunits and mature 80S ribosomes.</text>
</comment>
<dbReference type="InterPro" id="IPR033867">
    <property type="entry name" value="Mrt4"/>
</dbReference>
<dbReference type="FunFam" id="3.30.70.1730:FF:000005">
    <property type="entry name" value="Ribosome assembly factor mrt4"/>
    <property type="match status" value="1"/>
</dbReference>
<accession>A9UPJ4</accession>
<dbReference type="KEGG" id="mbr:MONBRDRAFT_30832"/>
<dbReference type="GO" id="GO:0005730">
    <property type="term" value="C:nucleolus"/>
    <property type="evidence" value="ECO:0000318"/>
    <property type="project" value="GO_Central"/>
</dbReference>
<dbReference type="Pfam" id="PF17777">
    <property type="entry name" value="RL10P_insert"/>
    <property type="match status" value="1"/>
</dbReference>
<dbReference type="SUPFAM" id="SSF160369">
    <property type="entry name" value="Ribosomal protein L10-like"/>
    <property type="match status" value="1"/>
</dbReference>
<dbReference type="STRING" id="81824.A9UPJ4"/>
<dbReference type="InterPro" id="IPR040637">
    <property type="entry name" value="Ribosomal_uL10-like_insert"/>
</dbReference>
<keyword evidence="5" id="KW-0690">Ribosome biogenesis</keyword>
<name>A9UPJ4_MONBE</name>
<dbReference type="InParanoid" id="A9UPJ4"/>
<evidence type="ECO:0000256" key="3">
    <source>
        <dbReference type="ARBA" id="ARBA00022490"/>
    </source>
</evidence>
<dbReference type="InterPro" id="IPR051742">
    <property type="entry name" value="Ribosome_Assembly_uL10"/>
</dbReference>
<dbReference type="PANTHER" id="PTHR45841:SF1">
    <property type="entry name" value="MRNA TURNOVER PROTEIN 4 HOMOLOG"/>
    <property type="match status" value="1"/>
</dbReference>
<feature type="domain" description="Large ribosomal subunit protein uL10-like insertion" evidence="6">
    <location>
        <begin position="125"/>
        <end position="193"/>
    </location>
</feature>
<proteinExistence type="inferred from homology"/>
<reference evidence="7 8" key="1">
    <citation type="journal article" date="2008" name="Nature">
        <title>The genome of the choanoflagellate Monosiga brevicollis and the origin of metazoans.</title>
        <authorList>
            <consortium name="JGI Sequencing"/>
            <person name="King N."/>
            <person name="Westbrook M.J."/>
            <person name="Young S.L."/>
            <person name="Kuo A."/>
            <person name="Abedin M."/>
            <person name="Chapman J."/>
            <person name="Fairclough S."/>
            <person name="Hellsten U."/>
            <person name="Isogai Y."/>
            <person name="Letunic I."/>
            <person name="Marr M."/>
            <person name="Pincus D."/>
            <person name="Putnam N."/>
            <person name="Rokas A."/>
            <person name="Wright K.J."/>
            <person name="Zuzow R."/>
            <person name="Dirks W."/>
            <person name="Good M."/>
            <person name="Goodstein D."/>
            <person name="Lemons D."/>
            <person name="Li W."/>
            <person name="Lyons J.B."/>
            <person name="Morris A."/>
            <person name="Nichols S."/>
            <person name="Richter D.J."/>
            <person name="Salamov A."/>
            <person name="Bork P."/>
            <person name="Lim W.A."/>
            <person name="Manning G."/>
            <person name="Miller W.T."/>
            <person name="McGinnis W."/>
            <person name="Shapiro H."/>
            <person name="Tjian R."/>
            <person name="Grigoriev I.V."/>
            <person name="Rokhsar D."/>
        </authorList>
    </citation>
    <scope>NUCLEOTIDE SEQUENCE [LARGE SCALE GENOMIC DNA]</scope>
    <source>
        <strain evidence="8">MX1 / ATCC 50154</strain>
    </source>
</reference>
<dbReference type="GO" id="GO:0030687">
    <property type="term" value="C:preribosome, large subunit precursor"/>
    <property type="evidence" value="ECO:0000318"/>
    <property type="project" value="GO_Central"/>
</dbReference>
<evidence type="ECO:0000256" key="1">
    <source>
        <dbReference type="ARBA" id="ARBA00004046"/>
    </source>
</evidence>
<evidence type="ECO:0000256" key="2">
    <source>
        <dbReference type="ARBA" id="ARBA00008889"/>
    </source>
</evidence>
<comment type="subcellular location">
    <subcellularLocation>
        <location evidence="5">Cytoplasm</location>
    </subcellularLocation>
    <subcellularLocation>
        <location evidence="5">Nucleus</location>
        <location evidence="5">Nucleolus</location>
    </subcellularLocation>
</comment>
<dbReference type="RefSeq" id="XP_001742195.1">
    <property type="nucleotide sequence ID" value="XM_001742143.1"/>
</dbReference>
<dbReference type="InterPro" id="IPR043141">
    <property type="entry name" value="Ribosomal_uL10-like_sf"/>
</dbReference>
<dbReference type="GO" id="GO:0042273">
    <property type="term" value="P:ribosomal large subunit biogenesis"/>
    <property type="evidence" value="ECO:0000318"/>
    <property type="project" value="GO_Central"/>
</dbReference>
<dbReference type="FunCoup" id="A9UPJ4">
    <property type="interactions" value="979"/>
</dbReference>
<dbReference type="GO" id="GO:0006364">
    <property type="term" value="P:rRNA processing"/>
    <property type="evidence" value="ECO:0000318"/>
    <property type="project" value="GO_Central"/>
</dbReference>
<comment type="subunit">
    <text evidence="5">Associates with the pre-60S ribosomal particle.</text>
</comment>
<dbReference type="InterPro" id="IPR001790">
    <property type="entry name" value="Ribosomal_uL10"/>
</dbReference>
<dbReference type="FunFam" id="3.90.105.20:FF:000002">
    <property type="entry name" value="Ribosome assembly factor mrt4"/>
    <property type="match status" value="1"/>
</dbReference>
<dbReference type="GO" id="GO:0000956">
    <property type="term" value="P:nuclear-transcribed mRNA catabolic process"/>
    <property type="evidence" value="ECO:0000318"/>
    <property type="project" value="GO_Central"/>
</dbReference>
<sequence length="216" mass="24627">MPKSKRAKVVSLTQTDKKGLETKTQLVEQIQQCLDEYKAAYIFSVDNMRNAKLKDVRLAWRNSRFFFGKNRVMQRAFGFSAQDEYKPNTHLISEHLKGNVGILFTNKKHEDVVSWFETFAELDYARSGNPATDTVKLTAGPLTEFAHTMEPQLRALGLPTSLKRGIVTLDNDYLVCNKGDSLSPEQARILKLFSKPMAEFKIKLTSAWRDGEFSEL</sequence>
<keyword evidence="8" id="KW-1185">Reference proteome</keyword>
<dbReference type="eggNOG" id="KOG0816">
    <property type="taxonomic scope" value="Eukaryota"/>
</dbReference>
<dbReference type="GO" id="GO:0000027">
    <property type="term" value="P:ribosomal large subunit assembly"/>
    <property type="evidence" value="ECO:0007669"/>
    <property type="project" value="InterPro"/>
</dbReference>
<evidence type="ECO:0000313" key="7">
    <source>
        <dbReference type="EMBL" id="EDQ92433.1"/>
    </source>
</evidence>